<dbReference type="PANTHER" id="PTHR44259:SF114">
    <property type="entry name" value="OS06G0707300 PROTEIN"/>
    <property type="match status" value="1"/>
</dbReference>
<comment type="caution">
    <text evidence="2">The sequence shown here is derived from an EMBL/GenBank/DDBJ whole genome shotgun (WGS) entry which is preliminary data.</text>
</comment>
<dbReference type="Pfam" id="PF03478">
    <property type="entry name" value="Beta-prop_KIB1-4"/>
    <property type="match status" value="1"/>
</dbReference>
<dbReference type="PANTHER" id="PTHR44259">
    <property type="entry name" value="OS07G0183000 PROTEIN-RELATED"/>
    <property type="match status" value="1"/>
</dbReference>
<dbReference type="InterPro" id="IPR050942">
    <property type="entry name" value="F-box_BR-signaling"/>
</dbReference>
<keyword evidence="3" id="KW-1185">Reference proteome</keyword>
<name>A0A9Q0CLN2_9POAL</name>
<dbReference type="Gene3D" id="1.20.1280.50">
    <property type="match status" value="1"/>
</dbReference>
<accession>A0A9Q0CLN2</accession>
<evidence type="ECO:0000259" key="1">
    <source>
        <dbReference type="Pfam" id="PF03478"/>
    </source>
</evidence>
<proteinExistence type="predicted"/>
<dbReference type="InterPro" id="IPR036047">
    <property type="entry name" value="F-box-like_dom_sf"/>
</dbReference>
<dbReference type="Proteomes" id="UP001151287">
    <property type="component" value="Unassembled WGS sequence"/>
</dbReference>
<dbReference type="OrthoDB" id="677671at2759"/>
<dbReference type="EMBL" id="JAMQYH010000003">
    <property type="protein sequence ID" value="KAJ1695719.1"/>
    <property type="molecule type" value="Genomic_DNA"/>
</dbReference>
<organism evidence="2 3">
    <name type="scientific">Rhynchospora breviuscula</name>
    <dbReference type="NCBI Taxonomy" id="2022672"/>
    <lineage>
        <taxon>Eukaryota</taxon>
        <taxon>Viridiplantae</taxon>
        <taxon>Streptophyta</taxon>
        <taxon>Embryophyta</taxon>
        <taxon>Tracheophyta</taxon>
        <taxon>Spermatophyta</taxon>
        <taxon>Magnoliopsida</taxon>
        <taxon>Liliopsida</taxon>
        <taxon>Poales</taxon>
        <taxon>Cyperaceae</taxon>
        <taxon>Cyperoideae</taxon>
        <taxon>Rhynchosporeae</taxon>
        <taxon>Rhynchospora</taxon>
    </lineage>
</organism>
<feature type="domain" description="KIB1-4 beta-propeller" evidence="1">
    <location>
        <begin position="63"/>
        <end position="192"/>
    </location>
</feature>
<dbReference type="AlphaFoldDB" id="A0A9Q0CLN2"/>
<protein>
    <recommendedName>
        <fullName evidence="1">KIB1-4 beta-propeller domain-containing protein</fullName>
    </recommendedName>
</protein>
<evidence type="ECO:0000313" key="2">
    <source>
        <dbReference type="EMBL" id="KAJ1695719.1"/>
    </source>
</evidence>
<evidence type="ECO:0000313" key="3">
    <source>
        <dbReference type="Proteomes" id="UP001151287"/>
    </source>
</evidence>
<reference evidence="2" key="1">
    <citation type="journal article" date="2022" name="Cell">
        <title>Repeat-based holocentromeres influence genome architecture and karyotype evolution.</title>
        <authorList>
            <person name="Hofstatter P.G."/>
            <person name="Thangavel G."/>
            <person name="Lux T."/>
            <person name="Neumann P."/>
            <person name="Vondrak T."/>
            <person name="Novak P."/>
            <person name="Zhang M."/>
            <person name="Costa L."/>
            <person name="Castellani M."/>
            <person name="Scott A."/>
            <person name="Toegelov H."/>
            <person name="Fuchs J."/>
            <person name="Mata-Sucre Y."/>
            <person name="Dias Y."/>
            <person name="Vanzela A.L.L."/>
            <person name="Huettel B."/>
            <person name="Almeida C.C.S."/>
            <person name="Simkova H."/>
            <person name="Souza G."/>
            <person name="Pedrosa-Harand A."/>
            <person name="Macas J."/>
            <person name="Mayer K.F.X."/>
            <person name="Houben A."/>
            <person name="Marques A."/>
        </authorList>
    </citation>
    <scope>NUCLEOTIDE SEQUENCE</scope>
    <source>
        <strain evidence="2">RhyBre1mFocal</strain>
    </source>
</reference>
<dbReference type="SUPFAM" id="SSF81383">
    <property type="entry name" value="F-box domain"/>
    <property type="match status" value="1"/>
</dbReference>
<dbReference type="InterPro" id="IPR005174">
    <property type="entry name" value="KIB1-4_b-propeller"/>
</dbReference>
<sequence>MDWSELLPELLDAILGKLTEFTDNLCFRSVCHSWQNIAKSHGMPPSIPWLYLPQNPVATNLQFYSFSENKVYKIPFPEAQDSQIIGSASGFLLIVGCLKNPKVLMINPFTGTKAHLPYVGHYDQYIQWDYSGSIVVTNYGCLKAKGGVYCRPGDHSWSGIDALADCLIHRIVHKAGSFYVLDYRTPVFYVLDDKMPNLTRIIRIPQYDPKYCQLFVFPDAILLSTHYYRNELPTLMPNSFDPMKQLS</sequence>
<gene>
    <name evidence="2" type="ORF">LUZ63_012417</name>
</gene>